<name>A0A344LXH3_9FLAO</name>
<accession>A0A344LXH3</accession>
<sequence length="232" mass="27154">MSYFGGLGAGRGWNTFKFILTPKEFESIFNEQKFHFIITNSRVYIDYKKTDEQFIFNSYEDFFNSVIIAKSKLGRKEQWFFESKIRISITDDLSKIDFENIRDKKEKISKDFKLVRPTEPVLNISPFYLTYSKTKESISVANMNEEGTIGLELTYPKFVSFSNDSFNSIVDAHTFTTYNLFDDLMKNIKAISSKARLQSNTKLFRPNFWISTESKKIINTNPYLKSNNLIII</sequence>
<dbReference type="RefSeq" id="WP_113679523.1">
    <property type="nucleotide sequence ID" value="NZ_CP030261.1"/>
</dbReference>
<dbReference type="Proteomes" id="UP000251561">
    <property type="component" value="Chromosome"/>
</dbReference>
<protein>
    <submittedName>
        <fullName evidence="1">Uncharacterized protein</fullName>
    </submittedName>
</protein>
<proteinExistence type="predicted"/>
<dbReference type="AlphaFoldDB" id="A0A344LXH3"/>
<evidence type="ECO:0000313" key="2">
    <source>
        <dbReference type="Proteomes" id="UP000251561"/>
    </source>
</evidence>
<evidence type="ECO:0000313" key="1">
    <source>
        <dbReference type="EMBL" id="AXB58615.1"/>
    </source>
</evidence>
<gene>
    <name evidence="1" type="ORF">HYN86_19300</name>
</gene>
<dbReference type="EMBL" id="CP030261">
    <property type="protein sequence ID" value="AXB58615.1"/>
    <property type="molecule type" value="Genomic_DNA"/>
</dbReference>
<keyword evidence="2" id="KW-1185">Reference proteome</keyword>
<dbReference type="KEGG" id="ffl:HYN86_19300"/>
<dbReference type="OrthoDB" id="1148062at2"/>
<organism evidence="1 2">
    <name type="scientific">Flavobacterium fluviale</name>
    <dbReference type="NCBI Taxonomy" id="2249356"/>
    <lineage>
        <taxon>Bacteria</taxon>
        <taxon>Pseudomonadati</taxon>
        <taxon>Bacteroidota</taxon>
        <taxon>Flavobacteriia</taxon>
        <taxon>Flavobacteriales</taxon>
        <taxon>Flavobacteriaceae</taxon>
        <taxon>Flavobacterium</taxon>
    </lineage>
</organism>
<reference evidence="1 2" key="1">
    <citation type="submission" date="2018-06" db="EMBL/GenBank/DDBJ databases">
        <title>Genome sequencing of Flavobacterium.</title>
        <authorList>
            <person name="Baek M.-G."/>
            <person name="Yi H."/>
        </authorList>
    </citation>
    <scope>NUCLEOTIDE SEQUENCE [LARGE SCALE GENOMIC DNA]</scope>
    <source>
        <strain evidence="1 2">HYN0086</strain>
    </source>
</reference>